<feature type="transmembrane region" description="Helical" evidence="7">
    <location>
        <begin position="71"/>
        <end position="89"/>
    </location>
</feature>
<evidence type="ECO:0000256" key="4">
    <source>
        <dbReference type="ARBA" id="ARBA00022692"/>
    </source>
</evidence>
<evidence type="ECO:0000259" key="8">
    <source>
        <dbReference type="Pfam" id="PF02397"/>
    </source>
</evidence>
<comment type="subcellular location">
    <subcellularLocation>
        <location evidence="1">Membrane</location>
        <topology evidence="1">Multi-pass membrane protein</topology>
    </subcellularLocation>
</comment>
<evidence type="ECO:0000313" key="10">
    <source>
        <dbReference type="Proteomes" id="UP000829069"/>
    </source>
</evidence>
<dbReference type="RefSeq" id="WP_241913294.1">
    <property type="nucleotide sequence ID" value="NZ_CP093326.1"/>
</dbReference>
<comment type="similarity">
    <text evidence="2">Belongs to the bacterial sugar transferase family.</text>
</comment>
<keyword evidence="5 7" id="KW-1133">Transmembrane helix</keyword>
<keyword evidence="4 7" id="KW-0812">Transmembrane</keyword>
<evidence type="ECO:0000256" key="5">
    <source>
        <dbReference type="ARBA" id="ARBA00022989"/>
    </source>
</evidence>
<dbReference type="InterPro" id="IPR017475">
    <property type="entry name" value="EPS_sugar_tfrase"/>
</dbReference>
<organism evidence="9 10">
    <name type="scientific">Arthrobacter sulfonylureivorans</name>
    <dbReference type="NCBI Taxonomy" id="2486855"/>
    <lineage>
        <taxon>Bacteria</taxon>
        <taxon>Bacillati</taxon>
        <taxon>Actinomycetota</taxon>
        <taxon>Actinomycetes</taxon>
        <taxon>Micrococcales</taxon>
        <taxon>Micrococcaceae</taxon>
        <taxon>Arthrobacter</taxon>
    </lineage>
</organism>
<dbReference type="GO" id="GO:0016740">
    <property type="term" value="F:transferase activity"/>
    <property type="evidence" value="ECO:0007669"/>
    <property type="project" value="UniProtKB-KW"/>
</dbReference>
<feature type="transmembrane region" description="Helical" evidence="7">
    <location>
        <begin position="312"/>
        <end position="333"/>
    </location>
</feature>
<dbReference type="PANTHER" id="PTHR30576:SF10">
    <property type="entry name" value="SLL5057 PROTEIN"/>
    <property type="match status" value="1"/>
</dbReference>
<evidence type="ECO:0000256" key="6">
    <source>
        <dbReference type="ARBA" id="ARBA00023136"/>
    </source>
</evidence>
<dbReference type="Proteomes" id="UP000829069">
    <property type="component" value="Chromosome"/>
</dbReference>
<evidence type="ECO:0000256" key="2">
    <source>
        <dbReference type="ARBA" id="ARBA00006464"/>
    </source>
</evidence>
<feature type="domain" description="Bacterial sugar transferase" evidence="8">
    <location>
        <begin position="307"/>
        <end position="494"/>
    </location>
</feature>
<protein>
    <submittedName>
        <fullName evidence="9">Sugar transferase</fullName>
    </submittedName>
</protein>
<feature type="transmembrane region" description="Helical" evidence="7">
    <location>
        <begin position="110"/>
        <end position="128"/>
    </location>
</feature>
<dbReference type="Pfam" id="PF02397">
    <property type="entry name" value="Bac_transf"/>
    <property type="match status" value="1"/>
</dbReference>
<keyword evidence="6 7" id="KW-0472">Membrane</keyword>
<accession>A0ABY3W791</accession>
<feature type="transmembrane region" description="Helical" evidence="7">
    <location>
        <begin position="38"/>
        <end position="59"/>
    </location>
</feature>
<proteinExistence type="inferred from homology"/>
<evidence type="ECO:0000256" key="7">
    <source>
        <dbReference type="SAM" id="Phobius"/>
    </source>
</evidence>
<evidence type="ECO:0000256" key="3">
    <source>
        <dbReference type="ARBA" id="ARBA00022679"/>
    </source>
</evidence>
<feature type="transmembrane region" description="Helical" evidence="7">
    <location>
        <begin position="134"/>
        <end position="155"/>
    </location>
</feature>
<dbReference type="EMBL" id="CP093326">
    <property type="protein sequence ID" value="UNK44973.1"/>
    <property type="molecule type" value="Genomic_DNA"/>
</dbReference>
<dbReference type="NCBIfam" id="TIGR03025">
    <property type="entry name" value="EPS_sugtrans"/>
    <property type="match status" value="1"/>
</dbReference>
<keyword evidence="10" id="KW-1185">Reference proteome</keyword>
<sequence length="500" mass="55596">MHSPTTLTREFGFRIAVPRPQKNAAVHSGVSWRRRYLLMLRLTDGLLIAATMVASTIWLDAASQEPTTRTLLGHPAAAVFVAVVWFGMTSLMRTRDPRLIGFGAGEYKRVVDASAVTFGLVAVCYVFLDSPGPRGFFFLTWPAGLILLLAGRWAWRNWLNYQSRFGHYLSKVIVMGNRQDVRYVVAQIARKSGAAYDVVGVALEGKVKFPALQVGKNAVPVVGNLDSIQDAVAASGADAVIVAGQLHRGNGYIQRLSWELEKTSTELVVASALTNVAGPRIRVRPVEGLPLMHVELPSFTGGRHVIKRCLDVLGSLSALIILAPVIAILVVAVKLDSRGPGFFVQDRVGKGGQTFRMYKLRSMVDSAEDELAQLQHLNEGNSVLFKLRDDPRVTRVGRWIRKYSLDELPQLYNVLRGDMSLVGPRPPLHDEVSKYETHTHRRLFIKPGCTGLWQINGRSDLDWEESVRLDLYYVENWSVLGDLIIMWRTVKVMLNPVGAY</sequence>
<dbReference type="PANTHER" id="PTHR30576">
    <property type="entry name" value="COLANIC BIOSYNTHESIS UDP-GLUCOSE LIPID CARRIER TRANSFERASE"/>
    <property type="match status" value="1"/>
</dbReference>
<dbReference type="InterPro" id="IPR003362">
    <property type="entry name" value="Bact_transf"/>
</dbReference>
<gene>
    <name evidence="9" type="ORF">MNQ99_13555</name>
</gene>
<evidence type="ECO:0000256" key="1">
    <source>
        <dbReference type="ARBA" id="ARBA00004141"/>
    </source>
</evidence>
<keyword evidence="3 9" id="KW-0808">Transferase</keyword>
<reference evidence="9 10" key="1">
    <citation type="submission" date="2022-03" db="EMBL/GenBank/DDBJ databases">
        <title>Isotopic signatures of nitrous oxide derived from detoxification processes.</title>
        <authorList>
            <person name="Behrendt U."/>
            <person name="Buchen C."/>
            <person name="Well R."/>
            <person name="Ulrich A."/>
            <person name="Rohe L."/>
            <person name="Kolb S."/>
            <person name="Schloter M."/>
            <person name="Horn M.A."/>
            <person name="Augustin J."/>
        </authorList>
    </citation>
    <scope>NUCLEOTIDE SEQUENCE [LARGE SCALE GENOMIC DNA]</scope>
    <source>
        <strain evidence="9 10">S4-C24</strain>
    </source>
</reference>
<evidence type="ECO:0000313" key="9">
    <source>
        <dbReference type="EMBL" id="UNK44973.1"/>
    </source>
</evidence>
<name>A0ABY3W791_9MICC</name>